<protein>
    <recommendedName>
        <fullName evidence="10">DUF350 domain-containing protein</fullName>
    </recommendedName>
</protein>
<comment type="subcellular location">
    <subcellularLocation>
        <location evidence="1">Cell membrane</location>
        <topology evidence="1">Multi-pass membrane protein</topology>
    </subcellularLocation>
</comment>
<evidence type="ECO:0000256" key="5">
    <source>
        <dbReference type="ARBA" id="ARBA00022989"/>
    </source>
</evidence>
<dbReference type="KEGG" id="amr:AM1_5152"/>
<evidence type="ECO:0000313" key="9">
    <source>
        <dbReference type="Proteomes" id="UP000000268"/>
    </source>
</evidence>
<evidence type="ECO:0000256" key="4">
    <source>
        <dbReference type="ARBA" id="ARBA00022692"/>
    </source>
</evidence>
<dbReference type="InterPro" id="IPR007140">
    <property type="entry name" value="DUF350"/>
</dbReference>
<feature type="transmembrane region" description="Helical" evidence="7">
    <location>
        <begin position="43"/>
        <end position="67"/>
    </location>
</feature>
<gene>
    <name evidence="8" type="ordered locus">AM1_5152</name>
</gene>
<accession>B0C8F9</accession>
<sequence length="72" mass="7841">MPLLIRVLESVGWTFLSVVLFYVGLRLYDILDPIDHRAEIRKGNLASGILQAAIVIALAAIVIAVILTPDIS</sequence>
<evidence type="ECO:0000256" key="3">
    <source>
        <dbReference type="ARBA" id="ARBA00022475"/>
    </source>
</evidence>
<organism evidence="8 9">
    <name type="scientific">Acaryochloris marina (strain MBIC 11017)</name>
    <dbReference type="NCBI Taxonomy" id="329726"/>
    <lineage>
        <taxon>Bacteria</taxon>
        <taxon>Bacillati</taxon>
        <taxon>Cyanobacteriota</taxon>
        <taxon>Cyanophyceae</taxon>
        <taxon>Acaryochloridales</taxon>
        <taxon>Acaryochloridaceae</taxon>
        <taxon>Acaryochloris</taxon>
    </lineage>
</organism>
<evidence type="ECO:0000256" key="7">
    <source>
        <dbReference type="SAM" id="Phobius"/>
    </source>
</evidence>
<keyword evidence="6 7" id="KW-0472">Membrane</keyword>
<dbReference type="eggNOG" id="ENOG5033BUK">
    <property type="taxonomic scope" value="Bacteria"/>
</dbReference>
<dbReference type="HOGENOM" id="CLU_183870_2_0_3"/>
<evidence type="ECO:0008006" key="10">
    <source>
        <dbReference type="Google" id="ProtNLM"/>
    </source>
</evidence>
<keyword evidence="3" id="KW-1003">Cell membrane</keyword>
<dbReference type="OrthoDB" id="565379at2"/>
<dbReference type="EMBL" id="CP000828">
    <property type="protein sequence ID" value="ABW30114.1"/>
    <property type="molecule type" value="Genomic_DNA"/>
</dbReference>
<keyword evidence="4 7" id="KW-0812">Transmembrane</keyword>
<evidence type="ECO:0000256" key="6">
    <source>
        <dbReference type="ARBA" id="ARBA00023136"/>
    </source>
</evidence>
<keyword evidence="5 7" id="KW-1133">Transmembrane helix</keyword>
<evidence type="ECO:0000256" key="2">
    <source>
        <dbReference type="ARBA" id="ARBA00005779"/>
    </source>
</evidence>
<keyword evidence="9" id="KW-1185">Reference proteome</keyword>
<name>B0C8F9_ACAM1</name>
<dbReference type="AlphaFoldDB" id="B0C8F9"/>
<dbReference type="GO" id="GO:0005886">
    <property type="term" value="C:plasma membrane"/>
    <property type="evidence" value="ECO:0007669"/>
    <property type="project" value="UniProtKB-SubCell"/>
</dbReference>
<reference evidence="8 9" key="1">
    <citation type="journal article" date="2008" name="Proc. Natl. Acad. Sci. U.S.A.">
        <title>Niche adaptation and genome expansion in the chlorophyll d-producing cyanobacterium Acaryochloris marina.</title>
        <authorList>
            <person name="Swingley W.D."/>
            <person name="Chen M."/>
            <person name="Cheung P.C."/>
            <person name="Conrad A.L."/>
            <person name="Dejesa L.C."/>
            <person name="Hao J."/>
            <person name="Honchak B.M."/>
            <person name="Karbach L.E."/>
            <person name="Kurdoglu A."/>
            <person name="Lahiri S."/>
            <person name="Mastrian S.D."/>
            <person name="Miyashita H."/>
            <person name="Page L."/>
            <person name="Ramakrishna P."/>
            <person name="Satoh S."/>
            <person name="Sattley W.M."/>
            <person name="Shimada Y."/>
            <person name="Taylor H.L."/>
            <person name="Tomo T."/>
            <person name="Tsuchiya T."/>
            <person name="Wang Z.T."/>
            <person name="Raymond J."/>
            <person name="Mimuro M."/>
            <person name="Blankenship R.E."/>
            <person name="Touchman J.W."/>
        </authorList>
    </citation>
    <scope>NUCLEOTIDE SEQUENCE [LARGE SCALE GENOMIC DNA]</scope>
    <source>
        <strain evidence="9">MBIC 11017</strain>
    </source>
</reference>
<comment type="similarity">
    <text evidence="2">Belongs to the UPF0719 family.</text>
</comment>
<dbReference type="STRING" id="329726.AM1_5152"/>
<proteinExistence type="inferred from homology"/>
<dbReference type="Proteomes" id="UP000000268">
    <property type="component" value="Chromosome"/>
</dbReference>
<dbReference type="RefSeq" id="WP_012165377.1">
    <property type="nucleotide sequence ID" value="NC_009925.1"/>
</dbReference>
<feature type="transmembrane region" description="Helical" evidence="7">
    <location>
        <begin position="12"/>
        <end position="31"/>
    </location>
</feature>
<evidence type="ECO:0000256" key="1">
    <source>
        <dbReference type="ARBA" id="ARBA00004651"/>
    </source>
</evidence>
<evidence type="ECO:0000313" key="8">
    <source>
        <dbReference type="EMBL" id="ABW30114.1"/>
    </source>
</evidence>
<dbReference type="Pfam" id="PF03994">
    <property type="entry name" value="DUF350"/>
    <property type="match status" value="1"/>
</dbReference>